<dbReference type="GO" id="GO:0043565">
    <property type="term" value="F:sequence-specific DNA binding"/>
    <property type="evidence" value="ECO:0007669"/>
    <property type="project" value="TreeGrafter"/>
</dbReference>
<name>A0A4S5BSX4_9BURK</name>
<reference evidence="6 7" key="1">
    <citation type="submission" date="2019-04" db="EMBL/GenBank/DDBJ databases">
        <title>Lampropedia sp YIM MLB12 draf genome.</title>
        <authorList>
            <person name="Wang Y.-X."/>
        </authorList>
    </citation>
    <scope>NUCLEOTIDE SEQUENCE [LARGE SCALE GENOMIC DNA]</scope>
    <source>
        <strain evidence="6 7">YIM MLB12</strain>
    </source>
</reference>
<comment type="similarity">
    <text evidence="1">Belongs to the LysR transcriptional regulatory family.</text>
</comment>
<dbReference type="SUPFAM" id="SSF46785">
    <property type="entry name" value="Winged helix' DNA-binding domain"/>
    <property type="match status" value="1"/>
</dbReference>
<dbReference type="Gene3D" id="1.10.10.10">
    <property type="entry name" value="Winged helix-like DNA-binding domain superfamily/Winged helix DNA-binding domain"/>
    <property type="match status" value="1"/>
</dbReference>
<accession>A0A4S5BSX4</accession>
<dbReference type="Proteomes" id="UP000306236">
    <property type="component" value="Unassembled WGS sequence"/>
</dbReference>
<dbReference type="InterPro" id="IPR005119">
    <property type="entry name" value="LysR_subst-bd"/>
</dbReference>
<evidence type="ECO:0000256" key="1">
    <source>
        <dbReference type="ARBA" id="ARBA00009437"/>
    </source>
</evidence>
<dbReference type="PROSITE" id="PS50931">
    <property type="entry name" value="HTH_LYSR"/>
    <property type="match status" value="1"/>
</dbReference>
<keyword evidence="2" id="KW-0805">Transcription regulation</keyword>
<keyword evidence="7" id="KW-1185">Reference proteome</keyword>
<evidence type="ECO:0000259" key="5">
    <source>
        <dbReference type="PROSITE" id="PS50931"/>
    </source>
</evidence>
<evidence type="ECO:0000313" key="6">
    <source>
        <dbReference type="EMBL" id="THJ35730.1"/>
    </source>
</evidence>
<dbReference type="Pfam" id="PF03466">
    <property type="entry name" value="LysR_substrate"/>
    <property type="match status" value="1"/>
</dbReference>
<protein>
    <submittedName>
        <fullName evidence="6">LysR family transcriptional regulator</fullName>
    </submittedName>
</protein>
<evidence type="ECO:0000256" key="2">
    <source>
        <dbReference type="ARBA" id="ARBA00023015"/>
    </source>
</evidence>
<dbReference type="PANTHER" id="PTHR30537">
    <property type="entry name" value="HTH-TYPE TRANSCRIPTIONAL REGULATOR"/>
    <property type="match status" value="1"/>
</dbReference>
<dbReference type="FunFam" id="1.10.10.10:FF:000001">
    <property type="entry name" value="LysR family transcriptional regulator"/>
    <property type="match status" value="1"/>
</dbReference>
<organism evidence="6 7">
    <name type="scientific">Lampropedia aestuarii</name>
    <dbReference type="NCBI Taxonomy" id="2562762"/>
    <lineage>
        <taxon>Bacteria</taxon>
        <taxon>Pseudomonadati</taxon>
        <taxon>Pseudomonadota</taxon>
        <taxon>Betaproteobacteria</taxon>
        <taxon>Burkholderiales</taxon>
        <taxon>Comamonadaceae</taxon>
        <taxon>Lampropedia</taxon>
    </lineage>
</organism>
<dbReference type="InterPro" id="IPR000847">
    <property type="entry name" value="LysR_HTH_N"/>
</dbReference>
<dbReference type="RefSeq" id="WP_136405329.1">
    <property type="nucleotide sequence ID" value="NZ_SSWX01000003.1"/>
</dbReference>
<dbReference type="SUPFAM" id="SSF53850">
    <property type="entry name" value="Periplasmic binding protein-like II"/>
    <property type="match status" value="1"/>
</dbReference>
<dbReference type="InterPro" id="IPR036390">
    <property type="entry name" value="WH_DNA-bd_sf"/>
</dbReference>
<keyword evidence="3" id="KW-0238">DNA-binding</keyword>
<proteinExistence type="inferred from homology"/>
<evidence type="ECO:0000313" key="7">
    <source>
        <dbReference type="Proteomes" id="UP000306236"/>
    </source>
</evidence>
<dbReference type="Gene3D" id="3.40.190.290">
    <property type="match status" value="1"/>
</dbReference>
<comment type="caution">
    <text evidence="6">The sequence shown here is derived from an EMBL/GenBank/DDBJ whole genome shotgun (WGS) entry which is preliminary data.</text>
</comment>
<dbReference type="Pfam" id="PF00126">
    <property type="entry name" value="HTH_1"/>
    <property type="match status" value="1"/>
</dbReference>
<dbReference type="InterPro" id="IPR036388">
    <property type="entry name" value="WH-like_DNA-bd_sf"/>
</dbReference>
<gene>
    <name evidence="6" type="ORF">E8K88_03870</name>
</gene>
<dbReference type="InterPro" id="IPR058163">
    <property type="entry name" value="LysR-type_TF_proteobact-type"/>
</dbReference>
<dbReference type="OrthoDB" id="9076738at2"/>
<evidence type="ECO:0000256" key="4">
    <source>
        <dbReference type="ARBA" id="ARBA00023163"/>
    </source>
</evidence>
<sequence length="307" mass="33942">MDRIDAMHAFVKVVETGSFTKAADALHISRTSATQLVQQLEAHLRVSLLHRTTRTITLTQAGSLYYEQAVQWLDGLHRIESDLPHLQGTPKGRLRVDVPAPLASMVLVPALGDFFARYPGVELHMGVSDRIVNLLHEGIDCVVRGGPIEDQSLTAKKLGHLQLAAYAAPAYVARQGLPEHPRDLEGPTHSMVGFLWEYRNQPQPYAMHRQTGPTGQTAEVQQVLGHYTLALNDGNAYLAAAQAGLGVVLLPHYMAREALAAGRLQPVLTDWQVAPMPMHIAFHRTKHHNAVLRAFIDWLAELLTDIR</sequence>
<dbReference type="GO" id="GO:0006351">
    <property type="term" value="P:DNA-templated transcription"/>
    <property type="evidence" value="ECO:0007669"/>
    <property type="project" value="TreeGrafter"/>
</dbReference>
<dbReference type="GO" id="GO:0003700">
    <property type="term" value="F:DNA-binding transcription factor activity"/>
    <property type="evidence" value="ECO:0007669"/>
    <property type="project" value="InterPro"/>
</dbReference>
<dbReference type="PANTHER" id="PTHR30537:SF17">
    <property type="entry name" value="LYSR-FAMILY REGULATORY PROTEIN"/>
    <property type="match status" value="1"/>
</dbReference>
<dbReference type="EMBL" id="SSWX01000003">
    <property type="protein sequence ID" value="THJ35730.1"/>
    <property type="molecule type" value="Genomic_DNA"/>
</dbReference>
<dbReference type="AlphaFoldDB" id="A0A4S5BSX4"/>
<keyword evidence="4" id="KW-0804">Transcription</keyword>
<feature type="domain" description="HTH lysR-type" evidence="5">
    <location>
        <begin position="1"/>
        <end position="59"/>
    </location>
</feature>
<evidence type="ECO:0000256" key="3">
    <source>
        <dbReference type="ARBA" id="ARBA00023125"/>
    </source>
</evidence>